<feature type="signal peptide" evidence="1">
    <location>
        <begin position="1"/>
        <end position="17"/>
    </location>
</feature>
<gene>
    <name evidence="2" type="ORF">CcaverHIS019_0312310</name>
</gene>
<accession>A0AA48L3A3</accession>
<protein>
    <recommendedName>
        <fullName evidence="4">Extracellular membrane protein CFEM domain-containing protein</fullName>
    </recommendedName>
</protein>
<organism evidence="2 3">
    <name type="scientific">Cutaneotrichosporon cavernicola</name>
    <dbReference type="NCBI Taxonomy" id="279322"/>
    <lineage>
        <taxon>Eukaryota</taxon>
        <taxon>Fungi</taxon>
        <taxon>Dikarya</taxon>
        <taxon>Basidiomycota</taxon>
        <taxon>Agaricomycotina</taxon>
        <taxon>Tremellomycetes</taxon>
        <taxon>Trichosporonales</taxon>
        <taxon>Trichosporonaceae</taxon>
        <taxon>Cutaneotrichosporon</taxon>
    </lineage>
</organism>
<feature type="chain" id="PRO_5041206400" description="Extracellular membrane protein CFEM domain-containing protein" evidence="1">
    <location>
        <begin position="18"/>
        <end position="102"/>
    </location>
</feature>
<name>A0AA48L3A3_9TREE</name>
<dbReference type="AlphaFoldDB" id="A0AA48L3A3"/>
<proteinExistence type="predicted"/>
<dbReference type="KEGG" id="ccac:CcaHIS019_0312310"/>
<evidence type="ECO:0000313" key="2">
    <source>
        <dbReference type="EMBL" id="BEI91161.1"/>
    </source>
</evidence>
<dbReference type="RefSeq" id="XP_060456426.1">
    <property type="nucleotide sequence ID" value="XM_060599764.1"/>
</dbReference>
<keyword evidence="1" id="KW-0732">Signal</keyword>
<reference evidence="2" key="1">
    <citation type="journal article" date="2023" name="BMC Genomics">
        <title>Chromosome-level genome assemblies of Cutaneotrichosporon spp. (Trichosporonales, Basidiomycota) reveal imbalanced evolution between nucleotide sequences and chromosome synteny.</title>
        <authorList>
            <person name="Kobayashi Y."/>
            <person name="Kayamori A."/>
            <person name="Aoki K."/>
            <person name="Shiwa Y."/>
            <person name="Matsutani M."/>
            <person name="Fujita N."/>
            <person name="Sugita T."/>
            <person name="Iwasaki W."/>
            <person name="Tanaka N."/>
            <person name="Takashima M."/>
        </authorList>
    </citation>
    <scope>NUCLEOTIDE SEQUENCE</scope>
    <source>
        <strain evidence="2">HIS019</strain>
    </source>
</reference>
<dbReference type="EMBL" id="AP028214">
    <property type="protein sequence ID" value="BEI91161.1"/>
    <property type="molecule type" value="Genomic_DNA"/>
</dbReference>
<evidence type="ECO:0000313" key="3">
    <source>
        <dbReference type="Proteomes" id="UP001233271"/>
    </source>
</evidence>
<dbReference type="Proteomes" id="UP001233271">
    <property type="component" value="Chromosome 3"/>
</dbReference>
<sequence length="102" mass="10821">MKFSVITAIAAATVAVASPVAVEHEARQGPTFPSTCTSVCNMFFPVYNSCKDIPTKPAFLTCLQPICSEAAWPKLGPCLTCWSAATGGSTIPWWSLFSQACT</sequence>
<dbReference type="GeneID" id="85495031"/>
<evidence type="ECO:0000256" key="1">
    <source>
        <dbReference type="SAM" id="SignalP"/>
    </source>
</evidence>
<keyword evidence="3" id="KW-1185">Reference proteome</keyword>
<evidence type="ECO:0008006" key="4">
    <source>
        <dbReference type="Google" id="ProtNLM"/>
    </source>
</evidence>